<accession>A0A7W9F9A5</accession>
<evidence type="ECO:0000256" key="4">
    <source>
        <dbReference type="ARBA" id="ARBA00022825"/>
    </source>
</evidence>
<feature type="domain" description="PDZ" evidence="6">
    <location>
        <begin position="253"/>
        <end position="341"/>
    </location>
</feature>
<dbReference type="Proteomes" id="UP000527324">
    <property type="component" value="Unassembled WGS sequence"/>
</dbReference>
<dbReference type="PANTHER" id="PTHR22939:SF129">
    <property type="entry name" value="SERINE PROTEASE HTRA2, MITOCHONDRIAL"/>
    <property type="match status" value="1"/>
</dbReference>
<comment type="similarity">
    <text evidence="1">Belongs to the peptidase S1C family.</text>
</comment>
<dbReference type="SUPFAM" id="SSF50156">
    <property type="entry name" value="PDZ domain-like"/>
    <property type="match status" value="2"/>
</dbReference>
<keyword evidence="5" id="KW-0732">Signal</keyword>
<dbReference type="GO" id="GO:0006508">
    <property type="term" value="P:proteolysis"/>
    <property type="evidence" value="ECO:0007669"/>
    <property type="project" value="UniProtKB-KW"/>
</dbReference>
<dbReference type="Pfam" id="PF13365">
    <property type="entry name" value="Trypsin_2"/>
    <property type="match status" value="1"/>
</dbReference>
<feature type="chain" id="PRO_5030708941" evidence="5">
    <location>
        <begin position="27"/>
        <end position="456"/>
    </location>
</feature>
<evidence type="ECO:0000256" key="5">
    <source>
        <dbReference type="SAM" id="SignalP"/>
    </source>
</evidence>
<dbReference type="SMART" id="SM00228">
    <property type="entry name" value="PDZ"/>
    <property type="match status" value="2"/>
</dbReference>
<dbReference type="InterPro" id="IPR001478">
    <property type="entry name" value="PDZ"/>
</dbReference>
<dbReference type="InterPro" id="IPR041489">
    <property type="entry name" value="PDZ_6"/>
</dbReference>
<name>A0A7W9F9A5_9CAUL</name>
<dbReference type="GO" id="GO:0004252">
    <property type="term" value="F:serine-type endopeptidase activity"/>
    <property type="evidence" value="ECO:0007669"/>
    <property type="project" value="InterPro"/>
</dbReference>
<sequence>MTLRFSAAASLTVATALLAAAGPVLAQSAPTVLPYDARRGVFSFAAGLESSLPAVVKVTTLGQSRGPSSDADDPKPYASGSGVVIDAAQGLVITNNHVVENGRKFTVDLIDGRLFDAVLVGADKATDIAVLRITPDGRPLNLKQVQTVDSDTLRTGDLAFAVGYPLGLDQTLTMGVISGLNRSGLGDAVEDYIQTDAAVNSGNSGGPLLDSRGRLIGINTAILSGGMGGGNDGIAFAVPTRIMLYVADQLRTQGEVKRGETGAIFASLTPEQARRMRLGIVRGAVVADVAPGSPAERAGLREDDVILRLQGRPVANAGSINATVGVAAPGSSLSVVYLRGGREATTALAVEPPVEAPVQVGADRVLAYGATLRDMEGEVQVSAVEAGTPAAQAGLLAGDLVLAIDGVATADIRAAARALEAAAGSVALEVRRGGDTQTITLEKTPREKTAEEKTPA</sequence>
<dbReference type="PANTHER" id="PTHR22939">
    <property type="entry name" value="SERINE PROTEASE FAMILY S1C HTRA-RELATED"/>
    <property type="match status" value="1"/>
</dbReference>
<dbReference type="EMBL" id="JACHOQ010000007">
    <property type="protein sequence ID" value="MBB5740845.1"/>
    <property type="molecule type" value="Genomic_DNA"/>
</dbReference>
<keyword evidence="3" id="KW-0378">Hydrolase</keyword>
<dbReference type="PRINTS" id="PR00834">
    <property type="entry name" value="PROTEASES2C"/>
</dbReference>
<dbReference type="InterPro" id="IPR009003">
    <property type="entry name" value="Peptidase_S1_PA"/>
</dbReference>
<dbReference type="InterPro" id="IPR001940">
    <property type="entry name" value="Peptidase_S1C"/>
</dbReference>
<reference evidence="7 8" key="1">
    <citation type="submission" date="2020-08" db="EMBL/GenBank/DDBJ databases">
        <title>Genomic Encyclopedia of Type Strains, Phase IV (KMG-IV): sequencing the most valuable type-strain genomes for metagenomic binning, comparative biology and taxonomic classification.</title>
        <authorList>
            <person name="Goeker M."/>
        </authorList>
    </citation>
    <scope>NUCLEOTIDE SEQUENCE [LARGE SCALE GENOMIC DNA]</scope>
    <source>
        <strain evidence="7 8">DSM 4731</strain>
    </source>
</reference>
<evidence type="ECO:0000256" key="2">
    <source>
        <dbReference type="ARBA" id="ARBA00022670"/>
    </source>
</evidence>
<keyword evidence="8" id="KW-1185">Reference proteome</keyword>
<comment type="caution">
    <text evidence="7">The sequence shown here is derived from an EMBL/GenBank/DDBJ whole genome shotgun (WGS) entry which is preliminary data.</text>
</comment>
<dbReference type="AlphaFoldDB" id="A0A7W9F9A5"/>
<dbReference type="PROSITE" id="PS50106">
    <property type="entry name" value="PDZ"/>
    <property type="match status" value="2"/>
</dbReference>
<evidence type="ECO:0000259" key="6">
    <source>
        <dbReference type="PROSITE" id="PS50106"/>
    </source>
</evidence>
<proteinExistence type="inferred from homology"/>
<gene>
    <name evidence="7" type="ORF">GGQ93_002577</name>
</gene>
<protein>
    <submittedName>
        <fullName evidence="7">S1-C subfamily serine protease</fullName>
    </submittedName>
</protein>
<dbReference type="InterPro" id="IPR036034">
    <property type="entry name" value="PDZ_sf"/>
</dbReference>
<evidence type="ECO:0000313" key="8">
    <source>
        <dbReference type="Proteomes" id="UP000527324"/>
    </source>
</evidence>
<evidence type="ECO:0000256" key="3">
    <source>
        <dbReference type="ARBA" id="ARBA00022801"/>
    </source>
</evidence>
<organism evidence="7 8">
    <name type="scientific">Brevundimonas aurantiaca</name>
    <dbReference type="NCBI Taxonomy" id="74316"/>
    <lineage>
        <taxon>Bacteria</taxon>
        <taxon>Pseudomonadati</taxon>
        <taxon>Pseudomonadota</taxon>
        <taxon>Alphaproteobacteria</taxon>
        <taxon>Caulobacterales</taxon>
        <taxon>Caulobacteraceae</taxon>
        <taxon>Brevundimonas</taxon>
    </lineage>
</organism>
<feature type="domain" description="PDZ" evidence="6">
    <location>
        <begin position="357"/>
        <end position="434"/>
    </location>
</feature>
<dbReference type="RefSeq" id="WP_183217502.1">
    <property type="nucleotide sequence ID" value="NZ_CAJFZW010000020.1"/>
</dbReference>
<dbReference type="Gene3D" id="2.40.10.120">
    <property type="match status" value="1"/>
</dbReference>
<keyword evidence="2 7" id="KW-0645">Protease</keyword>
<keyword evidence="4" id="KW-0720">Serine protease</keyword>
<feature type="signal peptide" evidence="5">
    <location>
        <begin position="1"/>
        <end position="26"/>
    </location>
</feature>
<dbReference type="Gene3D" id="2.30.42.10">
    <property type="match status" value="2"/>
</dbReference>
<dbReference type="Pfam" id="PF13180">
    <property type="entry name" value="PDZ_2"/>
    <property type="match status" value="1"/>
</dbReference>
<evidence type="ECO:0000256" key="1">
    <source>
        <dbReference type="ARBA" id="ARBA00010541"/>
    </source>
</evidence>
<dbReference type="Pfam" id="PF17820">
    <property type="entry name" value="PDZ_6"/>
    <property type="match status" value="1"/>
</dbReference>
<evidence type="ECO:0000313" key="7">
    <source>
        <dbReference type="EMBL" id="MBB5740845.1"/>
    </source>
</evidence>
<dbReference type="SUPFAM" id="SSF50494">
    <property type="entry name" value="Trypsin-like serine proteases"/>
    <property type="match status" value="1"/>
</dbReference>